<evidence type="ECO:0000313" key="3">
    <source>
        <dbReference type="Proteomes" id="UP001280121"/>
    </source>
</evidence>
<name>A0AAE0CSZ0_9ROSI</name>
<dbReference type="PANTHER" id="PTHR34190:SF3">
    <property type="entry name" value="MICROSPORE-SPECIFIC PROMOTER 2"/>
    <property type="match status" value="1"/>
</dbReference>
<gene>
    <name evidence="2" type="ORF">Ddye_001074</name>
</gene>
<evidence type="ECO:0000256" key="1">
    <source>
        <dbReference type="SAM" id="MobiDB-lite"/>
    </source>
</evidence>
<proteinExistence type="predicted"/>
<dbReference type="EMBL" id="JANJYI010000001">
    <property type="protein sequence ID" value="KAK2662500.1"/>
    <property type="molecule type" value="Genomic_DNA"/>
</dbReference>
<organism evidence="2 3">
    <name type="scientific">Dipteronia dyeriana</name>
    <dbReference type="NCBI Taxonomy" id="168575"/>
    <lineage>
        <taxon>Eukaryota</taxon>
        <taxon>Viridiplantae</taxon>
        <taxon>Streptophyta</taxon>
        <taxon>Embryophyta</taxon>
        <taxon>Tracheophyta</taxon>
        <taxon>Spermatophyta</taxon>
        <taxon>Magnoliopsida</taxon>
        <taxon>eudicotyledons</taxon>
        <taxon>Gunneridae</taxon>
        <taxon>Pentapetalae</taxon>
        <taxon>rosids</taxon>
        <taxon>malvids</taxon>
        <taxon>Sapindales</taxon>
        <taxon>Sapindaceae</taxon>
        <taxon>Hippocastanoideae</taxon>
        <taxon>Acereae</taxon>
        <taxon>Dipteronia</taxon>
    </lineage>
</organism>
<dbReference type="Proteomes" id="UP001280121">
    <property type="component" value="Unassembled WGS sequence"/>
</dbReference>
<keyword evidence="3" id="KW-1185">Reference proteome</keyword>
<sequence length="178" mass="20076">MENRKQAHDSMPHVSRLDHAEFIMKNLESKQNLAKLCSNNNVMGVESHHQVPLNLAIREAFFKGTLLERVASLEHQLLQLCLALESSSTSTGTCGDASSSQESKSEISTFNNISYQHHKQELQLLLNTSEVQRNSKQRRKHESPVKQGGKKKPNSDEKTCKSGKKRASPNWPRFKLLG</sequence>
<reference evidence="2" key="1">
    <citation type="journal article" date="2023" name="Plant J.">
        <title>Genome sequences and population genomics provide insights into the demographic history, inbreeding, and mutation load of two 'living fossil' tree species of Dipteronia.</title>
        <authorList>
            <person name="Feng Y."/>
            <person name="Comes H.P."/>
            <person name="Chen J."/>
            <person name="Zhu S."/>
            <person name="Lu R."/>
            <person name="Zhang X."/>
            <person name="Li P."/>
            <person name="Qiu J."/>
            <person name="Olsen K.M."/>
            <person name="Qiu Y."/>
        </authorList>
    </citation>
    <scope>NUCLEOTIDE SEQUENCE</scope>
    <source>
        <strain evidence="2">KIB01</strain>
    </source>
</reference>
<comment type="caution">
    <text evidence="2">The sequence shown here is derived from an EMBL/GenBank/DDBJ whole genome shotgun (WGS) entry which is preliminary data.</text>
</comment>
<feature type="region of interest" description="Disordered" evidence="1">
    <location>
        <begin position="129"/>
        <end position="178"/>
    </location>
</feature>
<dbReference type="PANTHER" id="PTHR34190">
    <property type="entry name" value="EXPRESSED PROTEIN"/>
    <property type="match status" value="1"/>
</dbReference>
<dbReference type="AlphaFoldDB" id="A0AAE0CSZ0"/>
<evidence type="ECO:0000313" key="2">
    <source>
        <dbReference type="EMBL" id="KAK2662500.1"/>
    </source>
</evidence>
<protein>
    <submittedName>
        <fullName evidence="2">Uncharacterized protein</fullName>
    </submittedName>
</protein>
<accession>A0AAE0CSZ0</accession>